<sequence length="151" mass="17111">MTDELLVLENNVRKTSDIVSLCNAFANRGSNLWDTMEAGWLTLYDMILTDFANNEFPLGEGLISRSESGSRQCDEHREQPPCQCQGVGLSPTTWPVVNAQLRSLCRYLEYIFSNVMSRIIHASCNYPQELQEAVNINFWATATSTIVHPRH</sequence>
<dbReference type="AlphaFoldDB" id="A0A804NRG1"/>
<proteinExistence type="predicted"/>
<evidence type="ECO:0000313" key="2">
    <source>
        <dbReference type="Proteomes" id="UP000007305"/>
    </source>
</evidence>
<dbReference type="Proteomes" id="UP000007305">
    <property type="component" value="Chromosome 4"/>
</dbReference>
<keyword evidence="2" id="KW-1185">Reference proteome</keyword>
<reference evidence="2" key="1">
    <citation type="journal article" date="2009" name="Science">
        <title>The B73 maize genome: complexity, diversity, and dynamics.</title>
        <authorList>
            <person name="Schnable P.S."/>
            <person name="Ware D."/>
            <person name="Fulton R.S."/>
            <person name="Stein J.C."/>
            <person name="Wei F."/>
            <person name="Pasternak S."/>
            <person name="Liang C."/>
            <person name="Zhang J."/>
            <person name="Fulton L."/>
            <person name="Graves T.A."/>
            <person name="Minx P."/>
            <person name="Reily A.D."/>
            <person name="Courtney L."/>
            <person name="Kruchowski S.S."/>
            <person name="Tomlinson C."/>
            <person name="Strong C."/>
            <person name="Delehaunty K."/>
            <person name="Fronick C."/>
            <person name="Courtney B."/>
            <person name="Rock S.M."/>
            <person name="Belter E."/>
            <person name="Du F."/>
            <person name="Kim K."/>
            <person name="Abbott R.M."/>
            <person name="Cotton M."/>
            <person name="Levy A."/>
            <person name="Marchetto P."/>
            <person name="Ochoa K."/>
            <person name="Jackson S.M."/>
            <person name="Gillam B."/>
            <person name="Chen W."/>
            <person name="Yan L."/>
            <person name="Higginbotham J."/>
            <person name="Cardenas M."/>
            <person name="Waligorski J."/>
            <person name="Applebaum E."/>
            <person name="Phelps L."/>
            <person name="Falcone J."/>
            <person name="Kanchi K."/>
            <person name="Thane T."/>
            <person name="Scimone A."/>
            <person name="Thane N."/>
            <person name="Henke J."/>
            <person name="Wang T."/>
            <person name="Ruppert J."/>
            <person name="Shah N."/>
            <person name="Rotter K."/>
            <person name="Hodges J."/>
            <person name="Ingenthron E."/>
            <person name="Cordes M."/>
            <person name="Kohlberg S."/>
            <person name="Sgro J."/>
            <person name="Delgado B."/>
            <person name="Mead K."/>
            <person name="Chinwalla A."/>
            <person name="Leonard S."/>
            <person name="Crouse K."/>
            <person name="Collura K."/>
            <person name="Kudrna D."/>
            <person name="Currie J."/>
            <person name="He R."/>
            <person name="Angelova A."/>
            <person name="Rajasekar S."/>
            <person name="Mueller T."/>
            <person name="Lomeli R."/>
            <person name="Scara G."/>
            <person name="Ko A."/>
            <person name="Delaney K."/>
            <person name="Wissotski M."/>
            <person name="Lopez G."/>
            <person name="Campos D."/>
            <person name="Braidotti M."/>
            <person name="Ashley E."/>
            <person name="Golser W."/>
            <person name="Kim H."/>
            <person name="Lee S."/>
            <person name="Lin J."/>
            <person name="Dujmic Z."/>
            <person name="Kim W."/>
            <person name="Talag J."/>
            <person name="Zuccolo A."/>
            <person name="Fan C."/>
            <person name="Sebastian A."/>
            <person name="Kramer M."/>
            <person name="Spiegel L."/>
            <person name="Nascimento L."/>
            <person name="Zutavern T."/>
            <person name="Miller B."/>
            <person name="Ambroise C."/>
            <person name="Muller S."/>
            <person name="Spooner W."/>
            <person name="Narechania A."/>
            <person name="Ren L."/>
            <person name="Wei S."/>
            <person name="Kumari S."/>
            <person name="Faga B."/>
            <person name="Levy M.J."/>
            <person name="McMahan L."/>
            <person name="Van Buren P."/>
            <person name="Vaughn M.W."/>
            <person name="Ying K."/>
            <person name="Yeh C.-T."/>
            <person name="Emrich S.J."/>
            <person name="Jia Y."/>
            <person name="Kalyanaraman A."/>
            <person name="Hsia A.-P."/>
            <person name="Barbazuk W.B."/>
            <person name="Baucom R.S."/>
            <person name="Brutnell T.P."/>
            <person name="Carpita N.C."/>
            <person name="Chaparro C."/>
            <person name="Chia J.-M."/>
            <person name="Deragon J.-M."/>
            <person name="Estill J.C."/>
            <person name="Fu Y."/>
            <person name="Jeddeloh J.A."/>
            <person name="Han Y."/>
            <person name="Lee H."/>
            <person name="Li P."/>
            <person name="Lisch D.R."/>
            <person name="Liu S."/>
            <person name="Liu Z."/>
            <person name="Nagel D.H."/>
            <person name="McCann M.C."/>
            <person name="SanMiguel P."/>
            <person name="Myers A.M."/>
            <person name="Nettleton D."/>
            <person name="Nguyen J."/>
            <person name="Penning B.W."/>
            <person name="Ponnala L."/>
            <person name="Schneider K.L."/>
            <person name="Schwartz D.C."/>
            <person name="Sharma A."/>
            <person name="Soderlund C."/>
            <person name="Springer N.M."/>
            <person name="Sun Q."/>
            <person name="Wang H."/>
            <person name="Waterman M."/>
            <person name="Westerman R."/>
            <person name="Wolfgruber T.K."/>
            <person name="Yang L."/>
            <person name="Yu Y."/>
            <person name="Zhang L."/>
            <person name="Zhou S."/>
            <person name="Zhu Q."/>
            <person name="Bennetzen J.L."/>
            <person name="Dawe R.K."/>
            <person name="Jiang J."/>
            <person name="Jiang N."/>
            <person name="Presting G.G."/>
            <person name="Wessler S.R."/>
            <person name="Aluru S."/>
            <person name="Martienssen R.A."/>
            <person name="Clifton S.W."/>
            <person name="McCombie W.R."/>
            <person name="Wing R.A."/>
            <person name="Wilson R.K."/>
        </authorList>
    </citation>
    <scope>NUCLEOTIDE SEQUENCE [LARGE SCALE GENOMIC DNA]</scope>
    <source>
        <strain evidence="2">cv. B73</strain>
    </source>
</reference>
<reference evidence="1" key="3">
    <citation type="submission" date="2021-05" db="UniProtKB">
        <authorList>
            <consortium name="EnsemblPlants"/>
        </authorList>
    </citation>
    <scope>IDENTIFICATION</scope>
    <source>
        <strain evidence="1">cv. B73</strain>
    </source>
</reference>
<dbReference type="Gramene" id="Zm00001eb180370_T001">
    <property type="protein sequence ID" value="Zm00001eb180370_P001"/>
    <property type="gene ID" value="Zm00001eb180370"/>
</dbReference>
<accession>A0A804NRG1</accession>
<protein>
    <submittedName>
        <fullName evidence="1">Uncharacterized protein</fullName>
    </submittedName>
</protein>
<name>A0A804NRG1_MAIZE</name>
<reference evidence="1" key="2">
    <citation type="submission" date="2019-07" db="EMBL/GenBank/DDBJ databases">
        <authorList>
            <person name="Seetharam A."/>
            <person name="Woodhouse M."/>
            <person name="Cannon E."/>
        </authorList>
    </citation>
    <scope>NUCLEOTIDE SEQUENCE [LARGE SCALE GENOMIC DNA]</scope>
    <source>
        <strain evidence="1">cv. B73</strain>
    </source>
</reference>
<dbReference type="EnsemblPlants" id="Zm00001eb180370_T001">
    <property type="protein sequence ID" value="Zm00001eb180370_P001"/>
    <property type="gene ID" value="Zm00001eb180370"/>
</dbReference>
<evidence type="ECO:0000313" key="1">
    <source>
        <dbReference type="EnsemblPlants" id="Zm00001eb180370_P001"/>
    </source>
</evidence>
<dbReference type="InParanoid" id="A0A804NRG1"/>
<organism evidence="1 2">
    <name type="scientific">Zea mays</name>
    <name type="common">Maize</name>
    <dbReference type="NCBI Taxonomy" id="4577"/>
    <lineage>
        <taxon>Eukaryota</taxon>
        <taxon>Viridiplantae</taxon>
        <taxon>Streptophyta</taxon>
        <taxon>Embryophyta</taxon>
        <taxon>Tracheophyta</taxon>
        <taxon>Spermatophyta</taxon>
        <taxon>Magnoliopsida</taxon>
        <taxon>Liliopsida</taxon>
        <taxon>Poales</taxon>
        <taxon>Poaceae</taxon>
        <taxon>PACMAD clade</taxon>
        <taxon>Panicoideae</taxon>
        <taxon>Andropogonodae</taxon>
        <taxon>Andropogoneae</taxon>
        <taxon>Tripsacinae</taxon>
        <taxon>Zea</taxon>
    </lineage>
</organism>